<dbReference type="Proteomes" id="UP000191500">
    <property type="component" value="Unassembled WGS sequence"/>
</dbReference>
<accession>A0A1V6UG79</accession>
<gene>
    <name evidence="3" type="ORF">PENCOP_c010G06795</name>
</gene>
<dbReference type="InterPro" id="IPR013087">
    <property type="entry name" value="Znf_C2H2_type"/>
</dbReference>
<dbReference type="Pfam" id="PF00096">
    <property type="entry name" value="zf-C2H2"/>
    <property type="match status" value="1"/>
</dbReference>
<evidence type="ECO:0000259" key="2">
    <source>
        <dbReference type="PROSITE" id="PS50157"/>
    </source>
</evidence>
<keyword evidence="1" id="KW-0862">Zinc</keyword>
<feature type="domain" description="C2H2-type" evidence="2">
    <location>
        <begin position="214"/>
        <end position="237"/>
    </location>
</feature>
<keyword evidence="4" id="KW-1185">Reference proteome</keyword>
<reference evidence="4" key="1">
    <citation type="journal article" date="2017" name="Nat. Microbiol.">
        <title>Global analysis of biosynthetic gene clusters reveals vast potential of secondary metabolite production in Penicillium species.</title>
        <authorList>
            <person name="Nielsen J.C."/>
            <person name="Grijseels S."/>
            <person name="Prigent S."/>
            <person name="Ji B."/>
            <person name="Dainat J."/>
            <person name="Nielsen K.F."/>
            <person name="Frisvad J.C."/>
            <person name="Workman M."/>
            <person name="Nielsen J."/>
        </authorList>
    </citation>
    <scope>NUCLEOTIDE SEQUENCE [LARGE SCALE GENOMIC DNA]</scope>
    <source>
        <strain evidence="4">IBT 31321</strain>
    </source>
</reference>
<keyword evidence="1" id="KW-0863">Zinc-finger</keyword>
<dbReference type="EMBL" id="MDDG01000010">
    <property type="protein sequence ID" value="OQE37437.1"/>
    <property type="molecule type" value="Genomic_DNA"/>
</dbReference>
<comment type="caution">
    <text evidence="3">The sequence shown here is derived from an EMBL/GenBank/DDBJ whole genome shotgun (WGS) entry which is preliminary data.</text>
</comment>
<evidence type="ECO:0000313" key="3">
    <source>
        <dbReference type="EMBL" id="OQE37437.1"/>
    </source>
</evidence>
<dbReference type="AlphaFoldDB" id="A0A1V6UG79"/>
<keyword evidence="1" id="KW-0479">Metal-binding</keyword>
<sequence>MMACSTRCTPTIPEAGFPWSNAELGNWSPDRLDLKQPETLFMSPSPGLSTTARTPVTRPLAYNYPLQLPSTQFPSTPVSLGTMLSPTPSSSYLDPGTIKHPINNHSPRSVPAPALGTVPALSPASNYDTGCPSPWDDLPVSTPIIQETLESDEASNEPIQTKKPYRTRKIKDRDSESYGTFKCEWKGCRYDRLFSRKGVLMRHIETQHVTPRAFKCPRCGHASSRRENLKAHRQSIHKEFL</sequence>
<dbReference type="SUPFAM" id="SSF57667">
    <property type="entry name" value="beta-beta-alpha zinc fingers"/>
    <property type="match status" value="1"/>
</dbReference>
<name>A0A1V6UG79_9EURO</name>
<evidence type="ECO:0000256" key="1">
    <source>
        <dbReference type="PROSITE-ProRule" id="PRU00042"/>
    </source>
</evidence>
<protein>
    <recommendedName>
        <fullName evidence="2">C2H2-type domain-containing protein</fullName>
    </recommendedName>
</protein>
<dbReference type="Gene3D" id="3.30.160.60">
    <property type="entry name" value="Classic Zinc Finger"/>
    <property type="match status" value="1"/>
</dbReference>
<proteinExistence type="predicted"/>
<dbReference type="STRING" id="36646.A0A1V6UG79"/>
<dbReference type="PROSITE" id="PS50157">
    <property type="entry name" value="ZINC_FINGER_C2H2_2"/>
    <property type="match status" value="1"/>
</dbReference>
<evidence type="ECO:0000313" key="4">
    <source>
        <dbReference type="Proteomes" id="UP000191500"/>
    </source>
</evidence>
<dbReference type="InterPro" id="IPR036236">
    <property type="entry name" value="Znf_C2H2_sf"/>
</dbReference>
<dbReference type="GO" id="GO:0008270">
    <property type="term" value="F:zinc ion binding"/>
    <property type="evidence" value="ECO:0007669"/>
    <property type="project" value="UniProtKB-KW"/>
</dbReference>
<dbReference type="SMART" id="SM00355">
    <property type="entry name" value="ZnF_C2H2"/>
    <property type="match status" value="2"/>
</dbReference>
<organism evidence="3 4">
    <name type="scientific">Penicillium coprophilum</name>
    <dbReference type="NCBI Taxonomy" id="36646"/>
    <lineage>
        <taxon>Eukaryota</taxon>
        <taxon>Fungi</taxon>
        <taxon>Dikarya</taxon>
        <taxon>Ascomycota</taxon>
        <taxon>Pezizomycotina</taxon>
        <taxon>Eurotiomycetes</taxon>
        <taxon>Eurotiomycetidae</taxon>
        <taxon>Eurotiales</taxon>
        <taxon>Aspergillaceae</taxon>
        <taxon>Penicillium</taxon>
    </lineage>
</organism>